<dbReference type="InterPro" id="IPR014730">
    <property type="entry name" value="ETF_a/b_N"/>
</dbReference>
<dbReference type="RefSeq" id="WP_047264026.1">
    <property type="nucleotide sequence ID" value="NZ_CP004021.1"/>
</dbReference>
<dbReference type="InterPro" id="IPR033948">
    <property type="entry name" value="ETF_beta_N"/>
</dbReference>
<evidence type="ECO:0000256" key="3">
    <source>
        <dbReference type="ARBA" id="ARBA00011355"/>
    </source>
</evidence>
<evidence type="ECO:0000256" key="1">
    <source>
        <dbReference type="ARBA" id="ARBA00003554"/>
    </source>
</evidence>
<dbReference type="KEGG" id="lau:G293_01685"/>
<dbReference type="PANTHER" id="PTHR21294:SF8">
    <property type="entry name" value="ELECTRON TRANSFER FLAVOPROTEIN SUBUNIT BETA"/>
    <property type="match status" value="1"/>
</dbReference>
<organism evidence="13 14">
    <name type="scientific">Candidatus Liberibacter africanus PTSAPSY</name>
    <dbReference type="NCBI Taxonomy" id="1277257"/>
    <lineage>
        <taxon>Bacteria</taxon>
        <taxon>Pseudomonadati</taxon>
        <taxon>Pseudomonadota</taxon>
        <taxon>Alphaproteobacteria</taxon>
        <taxon>Hyphomicrobiales</taxon>
        <taxon>Rhizobiaceae</taxon>
        <taxon>Liberibacter</taxon>
    </lineage>
</organism>
<sequence>MKILVPIKGVIDYNAKVRITTNGSDIEQEHMKIVMNPFDETALEESVRLKEKGIANEVIVVCIGSYKVEKVLRNALAMGADKGILVESDITLESLSVAKILCEIAKQENPAMVITGKQSTDNGSSQTGQMLAALMNWSQATFASKIEVSHNHAIVTREIGSGTVTVEIPLPAIITVDLNLNEPRYISLSNIIKVRHKKFEKKKISDFTIDLTPRLKVLKFEEKKAERKGLRLNSAAELIAILKSKHGLL</sequence>
<comment type="similarity">
    <text evidence="2">Belongs to the ETF beta-subunit/FixA family.</text>
</comment>
<dbReference type="InterPro" id="IPR012255">
    <property type="entry name" value="ETF_b"/>
</dbReference>
<dbReference type="OrthoDB" id="9781325at2"/>
<comment type="subunit">
    <text evidence="4">FixA and FixB form a heterodimer.</text>
</comment>
<keyword evidence="8" id="KW-0535">Nitrogen fixation</keyword>
<comment type="cofactor">
    <cofactor evidence="11">
        <name>AMP</name>
        <dbReference type="ChEBI" id="CHEBI:456215"/>
    </cofactor>
</comment>
<dbReference type="PATRIC" id="fig|1277257.4.peg.367"/>
<dbReference type="EMBL" id="CP004021">
    <property type="protein sequence ID" value="AKK19969.1"/>
    <property type="molecule type" value="Genomic_DNA"/>
</dbReference>
<evidence type="ECO:0000256" key="10">
    <source>
        <dbReference type="ARBA" id="ARBA00042002"/>
    </source>
</evidence>
<dbReference type="SUPFAM" id="SSF52402">
    <property type="entry name" value="Adenine nucleotide alpha hydrolases-like"/>
    <property type="match status" value="1"/>
</dbReference>
<evidence type="ECO:0000256" key="5">
    <source>
        <dbReference type="ARBA" id="ARBA00016797"/>
    </source>
</evidence>
<accession>A0A0G3I293</accession>
<evidence type="ECO:0000259" key="12">
    <source>
        <dbReference type="SMART" id="SM00893"/>
    </source>
</evidence>
<dbReference type="STRING" id="1277257.G293_01685"/>
<evidence type="ECO:0000313" key="13">
    <source>
        <dbReference type="EMBL" id="AKK19969.1"/>
    </source>
</evidence>
<evidence type="ECO:0000256" key="6">
    <source>
        <dbReference type="ARBA" id="ARBA00022448"/>
    </source>
</evidence>
<dbReference type="CDD" id="cd01714">
    <property type="entry name" value="ETF_beta"/>
    <property type="match status" value="1"/>
</dbReference>
<proteinExistence type="inferred from homology"/>
<comment type="function">
    <text evidence="1">May play a role in a redox process involved in nitrogen fixation.</text>
</comment>
<keyword evidence="7" id="KW-0249">Electron transport</keyword>
<reference evidence="13 14" key="1">
    <citation type="journal article" date="2015" name="Genome Announc.">
        <title>Complete Genome Sequence of 'Candidatus Liberibacter africanus,' a Bacterium Associated with Citrus Huanglongbing.</title>
        <authorList>
            <person name="Lin H."/>
            <person name="Pietersen G."/>
            <person name="Han C."/>
            <person name="Read D.A."/>
            <person name="Lou B."/>
            <person name="Gupta G."/>
            <person name="Civerolo E.L."/>
        </authorList>
    </citation>
    <scope>NUCLEOTIDE SEQUENCE [LARGE SCALE GENOMIC DNA]</scope>
    <source>
        <strain evidence="13 14">PTSAPSY</strain>
    </source>
</reference>
<protein>
    <recommendedName>
        <fullName evidence="5">Electron transfer flavoprotein subunit beta</fullName>
    </recommendedName>
    <alternativeName>
        <fullName evidence="10">Electron transfer flavoprotein small subunit</fullName>
    </alternativeName>
</protein>
<keyword evidence="14" id="KW-1185">Reference proteome</keyword>
<feature type="domain" description="Electron transfer flavoprotein alpha/beta-subunit N-terminal" evidence="12">
    <location>
        <begin position="23"/>
        <end position="211"/>
    </location>
</feature>
<evidence type="ECO:0000256" key="8">
    <source>
        <dbReference type="ARBA" id="ARBA00023231"/>
    </source>
</evidence>
<dbReference type="Proteomes" id="UP000035503">
    <property type="component" value="Chromosome"/>
</dbReference>
<gene>
    <name evidence="13" type="ORF">G293_01685</name>
</gene>
<evidence type="ECO:0000256" key="4">
    <source>
        <dbReference type="ARBA" id="ARBA00011874"/>
    </source>
</evidence>
<dbReference type="PIRSF" id="PIRSF000090">
    <property type="entry name" value="Beta-ETF"/>
    <property type="match status" value="1"/>
</dbReference>
<dbReference type="GO" id="GO:0009055">
    <property type="term" value="F:electron transfer activity"/>
    <property type="evidence" value="ECO:0007669"/>
    <property type="project" value="InterPro"/>
</dbReference>
<dbReference type="Pfam" id="PF01012">
    <property type="entry name" value="ETF"/>
    <property type="match status" value="1"/>
</dbReference>
<dbReference type="FunFam" id="3.40.50.620:FF:000011">
    <property type="entry name" value="Electron transfer flavoprotein subunit beta"/>
    <property type="match status" value="1"/>
</dbReference>
<keyword evidence="6" id="KW-0813">Transport</keyword>
<dbReference type="GO" id="GO:0046395">
    <property type="term" value="P:carboxylic acid catabolic process"/>
    <property type="evidence" value="ECO:0007669"/>
    <property type="project" value="UniProtKB-ARBA"/>
</dbReference>
<evidence type="ECO:0000256" key="11">
    <source>
        <dbReference type="ARBA" id="ARBA00049933"/>
    </source>
</evidence>
<comment type="subunit">
    <text evidence="3">Heterodimer of an alpha and a beta subunit.</text>
</comment>
<name>A0A0G3I293_LIBAF</name>
<evidence type="ECO:0000256" key="9">
    <source>
        <dbReference type="ARBA" id="ARBA00025649"/>
    </source>
</evidence>
<dbReference type="SMART" id="SM00893">
    <property type="entry name" value="ETF"/>
    <property type="match status" value="1"/>
</dbReference>
<evidence type="ECO:0000256" key="2">
    <source>
        <dbReference type="ARBA" id="ARBA00007557"/>
    </source>
</evidence>
<dbReference type="Gene3D" id="3.40.50.620">
    <property type="entry name" value="HUPs"/>
    <property type="match status" value="1"/>
</dbReference>
<dbReference type="InterPro" id="IPR014729">
    <property type="entry name" value="Rossmann-like_a/b/a_fold"/>
</dbReference>
<comment type="function">
    <text evidence="9">The electron transfer flavoprotein serves as a specific electron acceptor for other dehydrogenases. It transfers the electrons to the main respiratory chain via ETF-ubiquinone oxidoreductase (ETF dehydrogenase).</text>
</comment>
<evidence type="ECO:0000256" key="7">
    <source>
        <dbReference type="ARBA" id="ARBA00022982"/>
    </source>
</evidence>
<dbReference type="PANTHER" id="PTHR21294">
    <property type="entry name" value="ELECTRON TRANSFER FLAVOPROTEIN BETA-SUBUNIT"/>
    <property type="match status" value="1"/>
</dbReference>
<evidence type="ECO:0000313" key="14">
    <source>
        <dbReference type="Proteomes" id="UP000035503"/>
    </source>
</evidence>
<dbReference type="AlphaFoldDB" id="A0A0G3I293"/>